<dbReference type="RefSeq" id="WP_015542850.1">
    <property type="nucleotide sequence ID" value="NC_021022.1"/>
</dbReference>
<reference evidence="1 2" key="2">
    <citation type="submission" date="2010-03" db="EMBL/GenBank/DDBJ databases">
        <authorList>
            <person name="Pajon A."/>
        </authorList>
    </citation>
    <scope>NUCLEOTIDE SEQUENCE [LARGE SCALE GENOMIC DNA]</scope>
    <source>
        <strain evidence="1 2">A2-162</strain>
    </source>
</reference>
<evidence type="ECO:0000313" key="2">
    <source>
        <dbReference type="Proteomes" id="UP000008955"/>
    </source>
</evidence>
<dbReference type="KEGG" id="rob:CK5_28280"/>
<dbReference type="PATRIC" id="fig|657314.3.peg.2698"/>
<gene>
    <name evidence="1" type="ORF">CK5_28280</name>
</gene>
<keyword evidence="2" id="KW-1185">Reference proteome</keyword>
<organism evidence="1 2">
    <name type="scientific">Blautia obeum A2-162</name>
    <dbReference type="NCBI Taxonomy" id="657314"/>
    <lineage>
        <taxon>Bacteria</taxon>
        <taxon>Bacillati</taxon>
        <taxon>Bacillota</taxon>
        <taxon>Clostridia</taxon>
        <taxon>Lachnospirales</taxon>
        <taxon>Lachnospiraceae</taxon>
        <taxon>Blautia</taxon>
    </lineage>
</organism>
<proteinExistence type="predicted"/>
<accession>D4LTI1</accession>
<reference evidence="1 2" key="1">
    <citation type="submission" date="2010-03" db="EMBL/GenBank/DDBJ databases">
        <title>The genome sequence of Ruminococcus obeum A2-162.</title>
        <authorList>
            <consortium name="metaHIT consortium -- http://www.metahit.eu/"/>
            <person name="Pajon A."/>
            <person name="Turner K."/>
            <person name="Parkhill J."/>
            <person name="Duncan S."/>
            <person name="Flint H."/>
        </authorList>
    </citation>
    <scope>NUCLEOTIDE SEQUENCE [LARGE SCALE GENOMIC DNA]</scope>
    <source>
        <strain evidence="1 2">A2-162</strain>
    </source>
</reference>
<dbReference type="HOGENOM" id="CLU_2631095_0_0_9"/>
<dbReference type="AlphaFoldDB" id="D4LTI1"/>
<evidence type="ECO:0000313" key="1">
    <source>
        <dbReference type="EMBL" id="CBL24089.1"/>
    </source>
</evidence>
<protein>
    <submittedName>
        <fullName evidence="1">Uncharacterized protein</fullName>
    </submittedName>
</protein>
<name>D4LTI1_9FIRM</name>
<sequence length="77" mass="9224">MDIEKFKNRIAEAIRLESPKRNMTDEVSHKLQGFLTYVINKYGVDREKLLIPLTCIDFYFDEDDRLNDLLLKLNKKF</sequence>
<dbReference type="EMBL" id="FP929054">
    <property type="protein sequence ID" value="CBL24089.1"/>
    <property type="molecule type" value="Genomic_DNA"/>
</dbReference>
<dbReference type="Proteomes" id="UP000008955">
    <property type="component" value="Chromosome"/>
</dbReference>